<dbReference type="GO" id="GO:0016705">
    <property type="term" value="F:oxidoreductase activity, acting on paired donors, with incorporation or reduction of molecular oxygen"/>
    <property type="evidence" value="ECO:0007669"/>
    <property type="project" value="InterPro"/>
</dbReference>
<evidence type="ECO:0000256" key="7">
    <source>
        <dbReference type="ARBA" id="ARBA00023033"/>
    </source>
</evidence>
<dbReference type="Gene3D" id="3.30.70.1990">
    <property type="match status" value="1"/>
</dbReference>
<evidence type="ECO:0000256" key="4">
    <source>
        <dbReference type="ARBA" id="ARBA00022723"/>
    </source>
</evidence>
<keyword evidence="3" id="KW-0349">Heme</keyword>
<dbReference type="GO" id="GO:0005506">
    <property type="term" value="F:iron ion binding"/>
    <property type="evidence" value="ECO:0007669"/>
    <property type="project" value="InterPro"/>
</dbReference>
<keyword evidence="6" id="KW-0408">Iron</keyword>
<dbReference type="Pfam" id="PF13450">
    <property type="entry name" value="NAD_binding_8"/>
    <property type="match status" value="1"/>
</dbReference>
<sequence>MGNVIILPASEAQFIVDQLNHMLGGHERTIQDLQISHTVTNPYLVYNPIHNKLIITTLTHQIGSLLPDVSDKAEWGFAQHWGTDTVEWKEIRVYDTMRRVISIVTNRVFVGLPMSRGPALLDAGMAFAQDVPLASQILRVLWKPMRAVVAPLITLPNRIHTNRFYRILKPEIERRLRDYNARITDGESKMASPSRNDFLQWSIKQAKELATSVFAHTIHESQFKPTDIVTKDVAVVGGGASGTYAAIRLKDKGKTVALIEQKDHLGGHVDTYTDPATGIPIDYGVKAYVDLPGVKELFGRFNITTVPVTDPGFQNVYIDFITGKVVAGYPKGDQTDVGLALTTYAQLAAKYNDYYFPGFWKLTTDPVPEELSMPFSQLVEKYNLTAALPVIWTFASGVSDFANVPSFYVFYNFGAAVVQSLLAGTLFVPSSHNNSMLYAAAQEYLASGTMLNSMVLLANRDDKGVKLVVKSPMGTKLVKAKKLLVTIPPTLQNMYPFDLDDGEKILFAKWHWENWYVALFNGSGLPANLTLVNSRPNPGSLYAPTPNFVWRYTFTGIRDLYATQVVGKSDLSAQGAKDLIRAGLRNINTAGTYATKRIDFVAWAKHAPLQLAVSAKELVCGFYKELYALQGRKSTWYTGAAWAPDYTSILWVFTEETILPGVIAGL</sequence>
<dbReference type="Proteomes" id="UP000736672">
    <property type="component" value="Unassembled WGS sequence"/>
</dbReference>
<dbReference type="AlphaFoldDB" id="A0A9P9G3N9"/>
<dbReference type="PANTHER" id="PTHR46206:SF1">
    <property type="entry name" value="P450, PUTATIVE (EUROFUNG)-RELATED"/>
    <property type="match status" value="1"/>
</dbReference>
<proteinExistence type="inferred from homology"/>
<dbReference type="PANTHER" id="PTHR46206">
    <property type="entry name" value="CYTOCHROME P450"/>
    <property type="match status" value="1"/>
</dbReference>
<dbReference type="GO" id="GO:0004497">
    <property type="term" value="F:monooxygenase activity"/>
    <property type="evidence" value="ECO:0007669"/>
    <property type="project" value="UniProtKB-KW"/>
</dbReference>
<evidence type="ECO:0000256" key="1">
    <source>
        <dbReference type="ARBA" id="ARBA00001971"/>
    </source>
</evidence>
<dbReference type="OrthoDB" id="68575at2759"/>
<reference evidence="8" key="1">
    <citation type="journal article" date="2021" name="Nat. Commun.">
        <title>Genetic determinants of endophytism in the Arabidopsis root mycobiome.</title>
        <authorList>
            <person name="Mesny F."/>
            <person name="Miyauchi S."/>
            <person name="Thiergart T."/>
            <person name="Pickel B."/>
            <person name="Atanasova L."/>
            <person name="Karlsson M."/>
            <person name="Huettel B."/>
            <person name="Barry K.W."/>
            <person name="Haridas S."/>
            <person name="Chen C."/>
            <person name="Bauer D."/>
            <person name="Andreopoulos W."/>
            <person name="Pangilinan J."/>
            <person name="LaButti K."/>
            <person name="Riley R."/>
            <person name="Lipzen A."/>
            <person name="Clum A."/>
            <person name="Drula E."/>
            <person name="Henrissat B."/>
            <person name="Kohler A."/>
            <person name="Grigoriev I.V."/>
            <person name="Martin F.M."/>
            <person name="Hacquard S."/>
        </authorList>
    </citation>
    <scope>NUCLEOTIDE SEQUENCE</scope>
    <source>
        <strain evidence="8">FSSC 5 MPI-SDFR-AT-0091</strain>
    </source>
</reference>
<keyword evidence="9" id="KW-1185">Reference proteome</keyword>
<evidence type="ECO:0000313" key="8">
    <source>
        <dbReference type="EMBL" id="KAH7231530.1"/>
    </source>
</evidence>
<evidence type="ECO:0000256" key="2">
    <source>
        <dbReference type="ARBA" id="ARBA00010617"/>
    </source>
</evidence>
<accession>A0A9P9G3N9</accession>
<evidence type="ECO:0000256" key="3">
    <source>
        <dbReference type="ARBA" id="ARBA00022617"/>
    </source>
</evidence>
<keyword evidence="4" id="KW-0479">Metal-binding</keyword>
<dbReference type="Gene3D" id="3.50.50.60">
    <property type="entry name" value="FAD/NAD(P)-binding domain"/>
    <property type="match status" value="1"/>
</dbReference>
<dbReference type="InterPro" id="IPR036188">
    <property type="entry name" value="FAD/NAD-bd_sf"/>
</dbReference>
<gene>
    <name evidence="8" type="ORF">B0J15DRAFT_599564</name>
</gene>
<evidence type="ECO:0000256" key="6">
    <source>
        <dbReference type="ARBA" id="ARBA00023004"/>
    </source>
</evidence>
<evidence type="ECO:0000313" key="9">
    <source>
        <dbReference type="Proteomes" id="UP000736672"/>
    </source>
</evidence>
<dbReference type="EMBL" id="JAGTJS010000032">
    <property type="protein sequence ID" value="KAH7231530.1"/>
    <property type="molecule type" value="Genomic_DNA"/>
</dbReference>
<evidence type="ECO:0000256" key="5">
    <source>
        <dbReference type="ARBA" id="ARBA00023002"/>
    </source>
</evidence>
<comment type="cofactor">
    <cofactor evidence="1">
        <name>heme</name>
        <dbReference type="ChEBI" id="CHEBI:30413"/>
    </cofactor>
</comment>
<dbReference type="GO" id="GO:0020037">
    <property type="term" value="F:heme binding"/>
    <property type="evidence" value="ECO:0007669"/>
    <property type="project" value="InterPro"/>
</dbReference>
<name>A0A9P9G3N9_FUSSL</name>
<dbReference type="InterPro" id="IPR036396">
    <property type="entry name" value="Cyt_P450_sf"/>
</dbReference>
<comment type="caution">
    <text evidence="8">The sequence shown here is derived from an EMBL/GenBank/DDBJ whole genome shotgun (WGS) entry which is preliminary data.</text>
</comment>
<dbReference type="Gene3D" id="1.10.405.20">
    <property type="match status" value="1"/>
</dbReference>
<keyword evidence="5" id="KW-0560">Oxidoreductase</keyword>
<protein>
    <submittedName>
        <fullName evidence="8">Uncharacterized protein</fullName>
    </submittedName>
</protein>
<keyword evidence="7" id="KW-0503">Monooxygenase</keyword>
<dbReference type="SUPFAM" id="SSF51905">
    <property type="entry name" value="FAD/NAD(P)-binding domain"/>
    <property type="match status" value="1"/>
</dbReference>
<organism evidence="8 9">
    <name type="scientific">Fusarium solani</name>
    <name type="common">Filamentous fungus</name>
    <dbReference type="NCBI Taxonomy" id="169388"/>
    <lineage>
        <taxon>Eukaryota</taxon>
        <taxon>Fungi</taxon>
        <taxon>Dikarya</taxon>
        <taxon>Ascomycota</taxon>
        <taxon>Pezizomycotina</taxon>
        <taxon>Sordariomycetes</taxon>
        <taxon>Hypocreomycetidae</taxon>
        <taxon>Hypocreales</taxon>
        <taxon>Nectriaceae</taxon>
        <taxon>Fusarium</taxon>
        <taxon>Fusarium solani species complex</taxon>
    </lineage>
</organism>
<dbReference type="SUPFAM" id="SSF48264">
    <property type="entry name" value="Cytochrome P450"/>
    <property type="match status" value="1"/>
</dbReference>
<comment type="similarity">
    <text evidence="2">Belongs to the cytochrome P450 family.</text>
</comment>